<dbReference type="PANTHER" id="PTHR15549">
    <property type="entry name" value="PAIRED IMMUNOGLOBULIN-LIKE TYPE 2 RECEPTOR"/>
    <property type="match status" value="1"/>
</dbReference>
<comment type="caution">
    <text evidence="7">The sequence shown here is derived from an EMBL/GenBank/DDBJ whole genome shotgun (WGS) entry which is preliminary data.</text>
</comment>
<feature type="compositionally biased region" description="Acidic residues" evidence="5">
    <location>
        <begin position="259"/>
        <end position="273"/>
    </location>
</feature>
<name>A0AAN8J5B4_PATCE</name>
<dbReference type="GO" id="GO:0071944">
    <property type="term" value="C:cell periphery"/>
    <property type="evidence" value="ECO:0007669"/>
    <property type="project" value="UniProtKB-ARBA"/>
</dbReference>
<keyword evidence="3 6" id="KW-1133">Transmembrane helix</keyword>
<dbReference type="Proteomes" id="UP001347796">
    <property type="component" value="Unassembled WGS sequence"/>
</dbReference>
<evidence type="ECO:0000313" key="8">
    <source>
        <dbReference type="Proteomes" id="UP001347796"/>
    </source>
</evidence>
<feature type="region of interest" description="Disordered" evidence="5">
    <location>
        <begin position="243"/>
        <end position="280"/>
    </location>
</feature>
<organism evidence="7 8">
    <name type="scientific">Patella caerulea</name>
    <name type="common">Rayed Mediterranean limpet</name>
    <dbReference type="NCBI Taxonomy" id="87958"/>
    <lineage>
        <taxon>Eukaryota</taxon>
        <taxon>Metazoa</taxon>
        <taxon>Spiralia</taxon>
        <taxon>Lophotrochozoa</taxon>
        <taxon>Mollusca</taxon>
        <taxon>Gastropoda</taxon>
        <taxon>Patellogastropoda</taxon>
        <taxon>Patelloidea</taxon>
        <taxon>Patellidae</taxon>
        <taxon>Patella</taxon>
    </lineage>
</organism>
<feature type="region of interest" description="Disordered" evidence="5">
    <location>
        <begin position="1"/>
        <end position="34"/>
    </location>
</feature>
<sequence length="280" mass="30820">MASISTTIVSTSTTTGTNINTTTQSETATTTSSSSFTAASTTTLTTTTPAENISLTTATTTIDTTALASSLSVIVILAVIVLVMFILWRIKKQNKRKNKAVGKLPDINAIQMSRGCNQTASVGQTDPVIEIEDETLNRKSQISTNSSIKSNYYDANKFPVKLKKDDSFECVKQKEPIKQTESVPCHEAPPIPCVQSKPGYVNLPVVDIINESKQTPEYKNLNGTENSIYVNNEMIIQQKTDSNSNYYENTNNSPLYYNQEEENQGFEIGEDYENAPKKKN</sequence>
<dbReference type="AlphaFoldDB" id="A0AAN8J5B4"/>
<proteinExistence type="predicted"/>
<evidence type="ECO:0000256" key="5">
    <source>
        <dbReference type="SAM" id="MobiDB-lite"/>
    </source>
</evidence>
<evidence type="ECO:0000256" key="4">
    <source>
        <dbReference type="ARBA" id="ARBA00023136"/>
    </source>
</evidence>
<dbReference type="EMBL" id="JAZGQO010000014">
    <property type="protein sequence ID" value="KAK6170221.1"/>
    <property type="molecule type" value="Genomic_DNA"/>
</dbReference>
<reference evidence="7 8" key="1">
    <citation type="submission" date="2024-01" db="EMBL/GenBank/DDBJ databases">
        <title>The genome of the rayed Mediterranean limpet Patella caerulea (Linnaeus, 1758).</title>
        <authorList>
            <person name="Anh-Thu Weber A."/>
            <person name="Halstead-Nussloch G."/>
        </authorList>
    </citation>
    <scope>NUCLEOTIDE SEQUENCE [LARGE SCALE GENOMIC DNA]</scope>
    <source>
        <strain evidence="7">AATW-2023a</strain>
        <tissue evidence="7">Whole specimen</tissue>
    </source>
</reference>
<evidence type="ECO:0000256" key="6">
    <source>
        <dbReference type="SAM" id="Phobius"/>
    </source>
</evidence>
<keyword evidence="2 6" id="KW-0812">Transmembrane</keyword>
<gene>
    <name evidence="7" type="ORF">SNE40_018667</name>
</gene>
<accession>A0AAN8J5B4</accession>
<comment type="subcellular location">
    <subcellularLocation>
        <location evidence="1">Membrane</location>
        <topology evidence="1">Single-pass membrane protein</topology>
    </subcellularLocation>
</comment>
<feature type="compositionally biased region" description="Low complexity" evidence="5">
    <location>
        <begin position="243"/>
        <end position="253"/>
    </location>
</feature>
<dbReference type="InterPro" id="IPR051694">
    <property type="entry name" value="Immunoregulatory_rcpt-like"/>
</dbReference>
<protein>
    <submittedName>
        <fullName evidence="7">Uncharacterized protein</fullName>
    </submittedName>
</protein>
<evidence type="ECO:0000256" key="2">
    <source>
        <dbReference type="ARBA" id="ARBA00022692"/>
    </source>
</evidence>
<keyword evidence="4 6" id="KW-0472">Membrane</keyword>
<dbReference type="GO" id="GO:0016020">
    <property type="term" value="C:membrane"/>
    <property type="evidence" value="ECO:0007669"/>
    <property type="project" value="UniProtKB-SubCell"/>
</dbReference>
<evidence type="ECO:0000256" key="1">
    <source>
        <dbReference type="ARBA" id="ARBA00004167"/>
    </source>
</evidence>
<feature type="transmembrane region" description="Helical" evidence="6">
    <location>
        <begin position="66"/>
        <end position="88"/>
    </location>
</feature>
<keyword evidence="8" id="KW-1185">Reference proteome</keyword>
<evidence type="ECO:0000313" key="7">
    <source>
        <dbReference type="EMBL" id="KAK6170221.1"/>
    </source>
</evidence>
<evidence type="ECO:0000256" key="3">
    <source>
        <dbReference type="ARBA" id="ARBA00022989"/>
    </source>
</evidence>